<protein>
    <recommendedName>
        <fullName evidence="1">MobA-like NTP transferase domain-containing protein</fullName>
    </recommendedName>
</protein>
<dbReference type="SUPFAM" id="SSF53448">
    <property type="entry name" value="Nucleotide-diphospho-sugar transferases"/>
    <property type="match status" value="1"/>
</dbReference>
<dbReference type="Pfam" id="PF12804">
    <property type="entry name" value="NTP_transf_3"/>
    <property type="match status" value="1"/>
</dbReference>
<sequence>MRCVVLAGGPRDAIAAGTPDAPNKAFALVAGRTLLERTLAPLRASSAVSAIRVVAPPSAAGHPALAFADECVPDGAKIRDSLRSGLAGLPPDEIVAVWTSDLPLLSTAAVDDFIARAGEADADIGYGCLEYGVHMQRFPEVPHTWARMREGRYCGGGAIAIKPRALPRLDDFIERLGAARKSPLRLAGLFGWGLLLRYALGRLSIEMAQTRASAIVGASVRAIPSPFAEFAVNVDRLSDVALAERLLASANA</sequence>
<feature type="domain" description="MobA-like NTP transferase" evidence="1">
    <location>
        <begin position="3"/>
        <end position="126"/>
    </location>
</feature>
<dbReference type="Gene3D" id="3.90.550.10">
    <property type="entry name" value="Spore Coat Polysaccharide Biosynthesis Protein SpsA, Chain A"/>
    <property type="match status" value="1"/>
</dbReference>
<gene>
    <name evidence="2" type="ORF">CARN1_1241</name>
</gene>
<dbReference type="EMBL" id="CABL01000016">
    <property type="protein sequence ID" value="CBH75843.1"/>
    <property type="molecule type" value="Genomic_DNA"/>
</dbReference>
<name>E6PHA5_9ZZZZ</name>
<reference evidence="2" key="1">
    <citation type="submission" date="2009-10" db="EMBL/GenBank/DDBJ databases">
        <title>Diversity of trophic interactions inside an arsenic-rich microbial ecosystem.</title>
        <authorList>
            <person name="Bertin P.N."/>
            <person name="Heinrich-Salmeron A."/>
            <person name="Pelletier E."/>
            <person name="Goulhen-Chollet F."/>
            <person name="Arsene-Ploetze F."/>
            <person name="Gallien S."/>
            <person name="Calteau A."/>
            <person name="Vallenet D."/>
            <person name="Casiot C."/>
            <person name="Chane-Woon-Ming B."/>
            <person name="Giloteaux L."/>
            <person name="Barakat M."/>
            <person name="Bonnefoy V."/>
            <person name="Bruneel O."/>
            <person name="Chandler M."/>
            <person name="Cleiss J."/>
            <person name="Duran R."/>
            <person name="Elbaz-Poulichet F."/>
            <person name="Fonknechten N."/>
            <person name="Lauga B."/>
            <person name="Mornico D."/>
            <person name="Ortet P."/>
            <person name="Schaeffer C."/>
            <person name="Siguier P."/>
            <person name="Alexander Thil Smith A."/>
            <person name="Van Dorsselaer A."/>
            <person name="Weissenbach J."/>
            <person name="Medigue C."/>
            <person name="Le Paslier D."/>
        </authorList>
    </citation>
    <scope>NUCLEOTIDE SEQUENCE</scope>
</reference>
<dbReference type="AlphaFoldDB" id="E6PHA5"/>
<dbReference type="InterPro" id="IPR029044">
    <property type="entry name" value="Nucleotide-diphossugar_trans"/>
</dbReference>
<comment type="caution">
    <text evidence="2">The sequence shown here is derived from an EMBL/GenBank/DDBJ whole genome shotgun (WGS) entry which is preliminary data.</text>
</comment>
<evidence type="ECO:0000313" key="2">
    <source>
        <dbReference type="EMBL" id="CBH75843.1"/>
    </source>
</evidence>
<proteinExistence type="predicted"/>
<accession>E6PHA5</accession>
<organism evidence="2">
    <name type="scientific">mine drainage metagenome</name>
    <dbReference type="NCBI Taxonomy" id="410659"/>
    <lineage>
        <taxon>unclassified sequences</taxon>
        <taxon>metagenomes</taxon>
        <taxon>ecological metagenomes</taxon>
    </lineage>
</organism>
<dbReference type="InterPro" id="IPR025877">
    <property type="entry name" value="MobA-like_NTP_Trfase"/>
</dbReference>
<dbReference type="GO" id="GO:0016779">
    <property type="term" value="F:nucleotidyltransferase activity"/>
    <property type="evidence" value="ECO:0007669"/>
    <property type="project" value="UniProtKB-ARBA"/>
</dbReference>
<evidence type="ECO:0000259" key="1">
    <source>
        <dbReference type="Pfam" id="PF12804"/>
    </source>
</evidence>